<gene>
    <name evidence="2" type="ORF">B7P43_G00987</name>
</gene>
<dbReference type="SUPFAM" id="SSF47565">
    <property type="entry name" value="Insect pheromone/odorant-binding proteins"/>
    <property type="match status" value="1"/>
</dbReference>
<accession>A0A2J7PFY2</accession>
<evidence type="ECO:0008006" key="4">
    <source>
        <dbReference type="Google" id="ProtNLM"/>
    </source>
</evidence>
<dbReference type="EMBL" id="NEVH01025635">
    <property type="protein sequence ID" value="PNF15244.1"/>
    <property type="molecule type" value="Genomic_DNA"/>
</dbReference>
<dbReference type="AlphaFoldDB" id="A0A2J7PFY2"/>
<dbReference type="InterPro" id="IPR036728">
    <property type="entry name" value="PBP_GOBP_sf"/>
</dbReference>
<reference evidence="2 3" key="1">
    <citation type="submission" date="2017-12" db="EMBL/GenBank/DDBJ databases">
        <title>Hemimetabolous genomes reveal molecular basis of termite eusociality.</title>
        <authorList>
            <person name="Harrison M.C."/>
            <person name="Jongepier E."/>
            <person name="Robertson H.M."/>
            <person name="Arning N."/>
            <person name="Bitard-Feildel T."/>
            <person name="Chao H."/>
            <person name="Childers C.P."/>
            <person name="Dinh H."/>
            <person name="Doddapaneni H."/>
            <person name="Dugan S."/>
            <person name="Gowin J."/>
            <person name="Greiner C."/>
            <person name="Han Y."/>
            <person name="Hu H."/>
            <person name="Hughes D.S.T."/>
            <person name="Huylmans A.-K."/>
            <person name="Kemena C."/>
            <person name="Kremer L.P.M."/>
            <person name="Lee S.L."/>
            <person name="Lopez-Ezquerra A."/>
            <person name="Mallet L."/>
            <person name="Monroy-Kuhn J.M."/>
            <person name="Moser A."/>
            <person name="Murali S.C."/>
            <person name="Muzny D.M."/>
            <person name="Otani S."/>
            <person name="Piulachs M.-D."/>
            <person name="Poelchau M."/>
            <person name="Qu J."/>
            <person name="Schaub F."/>
            <person name="Wada-Katsumata A."/>
            <person name="Worley K.C."/>
            <person name="Xie Q."/>
            <person name="Ylla G."/>
            <person name="Poulsen M."/>
            <person name="Gibbs R.A."/>
            <person name="Schal C."/>
            <person name="Richards S."/>
            <person name="Belles X."/>
            <person name="Korb J."/>
            <person name="Bornberg-Bauer E."/>
        </authorList>
    </citation>
    <scope>NUCLEOTIDE SEQUENCE [LARGE SCALE GENOMIC DNA]</scope>
    <source>
        <tissue evidence="2">Whole body</tissue>
    </source>
</reference>
<proteinExistence type="predicted"/>
<dbReference type="Proteomes" id="UP000235965">
    <property type="component" value="Unassembled WGS sequence"/>
</dbReference>
<dbReference type="GO" id="GO:0005549">
    <property type="term" value="F:odorant binding"/>
    <property type="evidence" value="ECO:0007669"/>
    <property type="project" value="InterPro"/>
</dbReference>
<dbReference type="SMART" id="SM00708">
    <property type="entry name" value="PhBP"/>
    <property type="match status" value="1"/>
</dbReference>
<comment type="caution">
    <text evidence="2">The sequence shown here is derived from an EMBL/GenBank/DDBJ whole genome shotgun (WGS) entry which is preliminary data.</text>
</comment>
<evidence type="ECO:0000256" key="1">
    <source>
        <dbReference type="SAM" id="SignalP"/>
    </source>
</evidence>
<dbReference type="Gene3D" id="1.10.238.20">
    <property type="entry name" value="Pheromone/general odorant binding protein domain"/>
    <property type="match status" value="1"/>
</dbReference>
<dbReference type="OrthoDB" id="6595846at2759"/>
<dbReference type="InParanoid" id="A0A2J7PFY2"/>
<evidence type="ECO:0000313" key="2">
    <source>
        <dbReference type="EMBL" id="PNF15244.1"/>
    </source>
</evidence>
<dbReference type="CDD" id="cd23992">
    <property type="entry name" value="PBP_GOBP"/>
    <property type="match status" value="1"/>
</dbReference>
<protein>
    <recommendedName>
        <fullName evidence="4">Odorant-binding protein</fullName>
    </recommendedName>
</protein>
<keyword evidence="3" id="KW-1185">Reference proteome</keyword>
<feature type="chain" id="PRO_5014332253" description="Odorant-binding protein" evidence="1">
    <location>
        <begin position="20"/>
        <end position="138"/>
    </location>
</feature>
<keyword evidence="1" id="KW-0732">Signal</keyword>
<dbReference type="InterPro" id="IPR006170">
    <property type="entry name" value="PBP/GOBP"/>
</dbReference>
<sequence>MIRNLCFICLIAVVHSVLGESTQSYKDAVTPLANECIPQVGASDDDFQAVLNRNRLETRPAKCLLACVFEKMGAFSADGRLLNGDNIMPIIDRLYGFKEYQSVLRAQLVRNCVDQVNGKDTDQCELIAQTLHCIIEQQ</sequence>
<dbReference type="Pfam" id="PF01395">
    <property type="entry name" value="PBP_GOBP"/>
    <property type="match status" value="1"/>
</dbReference>
<dbReference type="FunCoup" id="A0A2J7PFY2">
    <property type="interactions" value="45"/>
</dbReference>
<organism evidence="2 3">
    <name type="scientific">Cryptotermes secundus</name>
    <dbReference type="NCBI Taxonomy" id="105785"/>
    <lineage>
        <taxon>Eukaryota</taxon>
        <taxon>Metazoa</taxon>
        <taxon>Ecdysozoa</taxon>
        <taxon>Arthropoda</taxon>
        <taxon>Hexapoda</taxon>
        <taxon>Insecta</taxon>
        <taxon>Pterygota</taxon>
        <taxon>Neoptera</taxon>
        <taxon>Polyneoptera</taxon>
        <taxon>Dictyoptera</taxon>
        <taxon>Blattodea</taxon>
        <taxon>Blattoidea</taxon>
        <taxon>Termitoidae</taxon>
        <taxon>Kalotermitidae</taxon>
        <taxon>Cryptotermitinae</taxon>
        <taxon>Cryptotermes</taxon>
    </lineage>
</organism>
<evidence type="ECO:0000313" key="3">
    <source>
        <dbReference type="Proteomes" id="UP000235965"/>
    </source>
</evidence>
<feature type="signal peptide" evidence="1">
    <location>
        <begin position="1"/>
        <end position="19"/>
    </location>
</feature>
<name>A0A2J7PFY2_9NEOP</name>